<name>A0ACD3AC88_9AGAR</name>
<evidence type="ECO:0000313" key="1">
    <source>
        <dbReference type="EMBL" id="TFK63503.1"/>
    </source>
</evidence>
<dbReference type="EMBL" id="ML208519">
    <property type="protein sequence ID" value="TFK63503.1"/>
    <property type="molecule type" value="Genomic_DNA"/>
</dbReference>
<keyword evidence="2" id="KW-1185">Reference proteome</keyword>
<sequence>MRISGESRLLVTASIPAKPERVVFRLESCDQGWADENPIDGPYAGSYTWIEAFIYRPDEDATDAPAPQGDWEAGFRLMKYPEVWVIQRNKRADSQYRSYEIVWTKDTDFGWDPMVGRGSGRGFVQTLRPGDRIGILACAQYAGWVNYIKCAEVEVVF</sequence>
<proteinExistence type="predicted"/>
<protein>
    <submittedName>
        <fullName evidence="1">Uncharacterized protein</fullName>
    </submittedName>
</protein>
<evidence type="ECO:0000313" key="2">
    <source>
        <dbReference type="Proteomes" id="UP000308600"/>
    </source>
</evidence>
<accession>A0ACD3AC88</accession>
<dbReference type="Proteomes" id="UP000308600">
    <property type="component" value="Unassembled WGS sequence"/>
</dbReference>
<reference evidence="1 2" key="1">
    <citation type="journal article" date="2019" name="Nat. Ecol. Evol.">
        <title>Megaphylogeny resolves global patterns of mushroom evolution.</title>
        <authorList>
            <person name="Varga T."/>
            <person name="Krizsan K."/>
            <person name="Foldi C."/>
            <person name="Dima B."/>
            <person name="Sanchez-Garcia M."/>
            <person name="Sanchez-Ramirez S."/>
            <person name="Szollosi G.J."/>
            <person name="Szarkandi J.G."/>
            <person name="Papp V."/>
            <person name="Albert L."/>
            <person name="Andreopoulos W."/>
            <person name="Angelini C."/>
            <person name="Antonin V."/>
            <person name="Barry K.W."/>
            <person name="Bougher N.L."/>
            <person name="Buchanan P."/>
            <person name="Buyck B."/>
            <person name="Bense V."/>
            <person name="Catcheside P."/>
            <person name="Chovatia M."/>
            <person name="Cooper J."/>
            <person name="Damon W."/>
            <person name="Desjardin D."/>
            <person name="Finy P."/>
            <person name="Geml J."/>
            <person name="Haridas S."/>
            <person name="Hughes K."/>
            <person name="Justo A."/>
            <person name="Karasinski D."/>
            <person name="Kautmanova I."/>
            <person name="Kiss B."/>
            <person name="Kocsube S."/>
            <person name="Kotiranta H."/>
            <person name="LaButti K.M."/>
            <person name="Lechner B.E."/>
            <person name="Liimatainen K."/>
            <person name="Lipzen A."/>
            <person name="Lukacs Z."/>
            <person name="Mihaltcheva S."/>
            <person name="Morgado L.N."/>
            <person name="Niskanen T."/>
            <person name="Noordeloos M.E."/>
            <person name="Ohm R.A."/>
            <person name="Ortiz-Santana B."/>
            <person name="Ovrebo C."/>
            <person name="Racz N."/>
            <person name="Riley R."/>
            <person name="Savchenko A."/>
            <person name="Shiryaev A."/>
            <person name="Soop K."/>
            <person name="Spirin V."/>
            <person name="Szebenyi C."/>
            <person name="Tomsovsky M."/>
            <person name="Tulloss R.E."/>
            <person name="Uehling J."/>
            <person name="Grigoriev I.V."/>
            <person name="Vagvolgyi C."/>
            <person name="Papp T."/>
            <person name="Martin F.M."/>
            <person name="Miettinen O."/>
            <person name="Hibbett D.S."/>
            <person name="Nagy L.G."/>
        </authorList>
    </citation>
    <scope>NUCLEOTIDE SEQUENCE [LARGE SCALE GENOMIC DNA]</scope>
    <source>
        <strain evidence="1 2">NL-1719</strain>
    </source>
</reference>
<gene>
    <name evidence="1" type="ORF">BDN72DRAFT_775817</name>
</gene>
<organism evidence="1 2">
    <name type="scientific">Pluteus cervinus</name>
    <dbReference type="NCBI Taxonomy" id="181527"/>
    <lineage>
        <taxon>Eukaryota</taxon>
        <taxon>Fungi</taxon>
        <taxon>Dikarya</taxon>
        <taxon>Basidiomycota</taxon>
        <taxon>Agaricomycotina</taxon>
        <taxon>Agaricomycetes</taxon>
        <taxon>Agaricomycetidae</taxon>
        <taxon>Agaricales</taxon>
        <taxon>Pluteineae</taxon>
        <taxon>Pluteaceae</taxon>
        <taxon>Pluteus</taxon>
    </lineage>
</organism>